<accession>A0A8K0CKT8</accession>
<protein>
    <submittedName>
        <fullName evidence="2">Uncharacterized protein</fullName>
    </submittedName>
</protein>
<keyword evidence="4" id="KW-1185">Reference proteome</keyword>
<evidence type="ECO:0000256" key="1">
    <source>
        <dbReference type="SAM" id="Phobius"/>
    </source>
</evidence>
<evidence type="ECO:0000313" key="2">
    <source>
        <dbReference type="EMBL" id="KAF2888214.1"/>
    </source>
</evidence>
<evidence type="ECO:0000313" key="4">
    <source>
        <dbReference type="Proteomes" id="UP000801492"/>
    </source>
</evidence>
<keyword evidence="1" id="KW-0812">Transmembrane</keyword>
<dbReference type="EMBL" id="VTPC01075134">
    <property type="protein sequence ID" value="KAF2888658.1"/>
    <property type="molecule type" value="Genomic_DNA"/>
</dbReference>
<gene>
    <name evidence="3" type="ORF">ILUMI_17515</name>
    <name evidence="2" type="ORF">ILUMI_17959</name>
</gene>
<evidence type="ECO:0000313" key="3">
    <source>
        <dbReference type="EMBL" id="KAF2888658.1"/>
    </source>
</evidence>
<name>A0A8K0CKT8_IGNLU</name>
<dbReference type="AlphaFoldDB" id="A0A8K0CKT8"/>
<feature type="transmembrane region" description="Helical" evidence="1">
    <location>
        <begin position="33"/>
        <end position="55"/>
    </location>
</feature>
<keyword evidence="1" id="KW-1133">Transmembrane helix</keyword>
<proteinExistence type="predicted"/>
<organism evidence="2 4">
    <name type="scientific">Ignelater luminosus</name>
    <name type="common">Cucubano</name>
    <name type="synonym">Pyrophorus luminosus</name>
    <dbReference type="NCBI Taxonomy" id="2038154"/>
    <lineage>
        <taxon>Eukaryota</taxon>
        <taxon>Metazoa</taxon>
        <taxon>Ecdysozoa</taxon>
        <taxon>Arthropoda</taxon>
        <taxon>Hexapoda</taxon>
        <taxon>Insecta</taxon>
        <taxon>Pterygota</taxon>
        <taxon>Neoptera</taxon>
        <taxon>Endopterygota</taxon>
        <taxon>Coleoptera</taxon>
        <taxon>Polyphaga</taxon>
        <taxon>Elateriformia</taxon>
        <taxon>Elateroidea</taxon>
        <taxon>Elateridae</taxon>
        <taxon>Agrypninae</taxon>
        <taxon>Pyrophorini</taxon>
        <taxon>Ignelater</taxon>
    </lineage>
</organism>
<feature type="non-terminal residue" evidence="2">
    <location>
        <position position="1"/>
    </location>
</feature>
<dbReference type="EMBL" id="VTPC01078951">
    <property type="protein sequence ID" value="KAF2888214.1"/>
    <property type="molecule type" value="Genomic_DNA"/>
</dbReference>
<comment type="caution">
    <text evidence="2">The sequence shown here is derived from an EMBL/GenBank/DDBJ whole genome shotgun (WGS) entry which is preliminary data.</text>
</comment>
<keyword evidence="1" id="KW-0472">Membrane</keyword>
<dbReference type="Proteomes" id="UP000801492">
    <property type="component" value="Unassembled WGS sequence"/>
</dbReference>
<reference evidence="2" key="1">
    <citation type="submission" date="2019-08" db="EMBL/GenBank/DDBJ databases">
        <title>The genome of the North American firefly Photinus pyralis.</title>
        <authorList>
            <consortium name="Photinus pyralis genome working group"/>
            <person name="Fallon T.R."/>
            <person name="Sander Lower S.E."/>
            <person name="Weng J.-K."/>
        </authorList>
    </citation>
    <scope>NUCLEOTIDE SEQUENCE</scope>
    <source>
        <strain evidence="2">TRF0915ILg1</strain>
        <tissue evidence="2">Whole body</tissue>
    </source>
</reference>
<sequence>GCILVTSSYFKVGSVETTFIGHTTEYGWIYLNIIYWGFISIMIISTIMHIIFSLGSPNLLLILLKPHFYWGPADRNLRIDRKNFSPNVFIRSQRVYSKKQRLKEGSDLQHRVLISDFSKDVLVETYDKGDVLNDKSFFETIGILSKHGTYVKASTFMEEKTRELDVHNNI</sequence>